<gene>
    <name evidence="3" type="ORF">EV378_5281</name>
</gene>
<evidence type="ECO:0000313" key="4">
    <source>
        <dbReference type="Proteomes" id="UP000295560"/>
    </source>
</evidence>
<evidence type="ECO:0008006" key="5">
    <source>
        <dbReference type="Google" id="ProtNLM"/>
    </source>
</evidence>
<feature type="transmembrane region" description="Helical" evidence="2">
    <location>
        <begin position="274"/>
        <end position="297"/>
    </location>
</feature>
<keyword evidence="2" id="KW-0812">Transmembrane</keyword>
<organism evidence="3 4">
    <name type="scientific">Pseudonocardia endophytica</name>
    <dbReference type="NCBI Taxonomy" id="401976"/>
    <lineage>
        <taxon>Bacteria</taxon>
        <taxon>Bacillati</taxon>
        <taxon>Actinomycetota</taxon>
        <taxon>Actinomycetes</taxon>
        <taxon>Pseudonocardiales</taxon>
        <taxon>Pseudonocardiaceae</taxon>
        <taxon>Pseudonocardia</taxon>
    </lineage>
</organism>
<evidence type="ECO:0000256" key="1">
    <source>
        <dbReference type="SAM" id="MobiDB-lite"/>
    </source>
</evidence>
<feature type="transmembrane region" description="Helical" evidence="2">
    <location>
        <begin position="212"/>
        <end position="229"/>
    </location>
</feature>
<feature type="compositionally biased region" description="Basic and acidic residues" evidence="1">
    <location>
        <begin position="311"/>
        <end position="324"/>
    </location>
</feature>
<feature type="transmembrane region" description="Helical" evidence="2">
    <location>
        <begin position="162"/>
        <end position="183"/>
    </location>
</feature>
<accession>A0A4R1HLW1</accession>
<keyword evidence="2" id="KW-1133">Transmembrane helix</keyword>
<dbReference type="Proteomes" id="UP000295560">
    <property type="component" value="Unassembled WGS sequence"/>
</dbReference>
<dbReference type="EMBL" id="SMFZ01000002">
    <property type="protein sequence ID" value="TCK21300.1"/>
    <property type="molecule type" value="Genomic_DNA"/>
</dbReference>
<evidence type="ECO:0000313" key="3">
    <source>
        <dbReference type="EMBL" id="TCK21300.1"/>
    </source>
</evidence>
<feature type="transmembrane region" description="Helical" evidence="2">
    <location>
        <begin position="129"/>
        <end position="150"/>
    </location>
</feature>
<comment type="caution">
    <text evidence="3">The sequence shown here is derived from an EMBL/GenBank/DDBJ whole genome shotgun (WGS) entry which is preliminary data.</text>
</comment>
<protein>
    <recommendedName>
        <fullName evidence="5">Fusaric acid resistance family protein</fullName>
    </recommendedName>
</protein>
<feature type="transmembrane region" description="Helical" evidence="2">
    <location>
        <begin position="16"/>
        <end position="36"/>
    </location>
</feature>
<dbReference type="AlphaFoldDB" id="A0A4R1HLW1"/>
<reference evidence="3 4" key="1">
    <citation type="submission" date="2019-03" db="EMBL/GenBank/DDBJ databases">
        <title>Sequencing the genomes of 1000 actinobacteria strains.</title>
        <authorList>
            <person name="Klenk H.-P."/>
        </authorList>
    </citation>
    <scope>NUCLEOTIDE SEQUENCE [LARGE SCALE GENOMIC DNA]</scope>
    <source>
        <strain evidence="3 4">DSM 44969</strain>
    </source>
</reference>
<dbReference type="OrthoDB" id="4764872at2"/>
<keyword evidence="2" id="KW-0472">Membrane</keyword>
<feature type="transmembrane region" description="Helical" evidence="2">
    <location>
        <begin position="91"/>
        <end position="109"/>
    </location>
</feature>
<name>A0A4R1HLW1_PSEEN</name>
<dbReference type="RefSeq" id="WP_132430063.1">
    <property type="nucleotide sequence ID" value="NZ_SMFZ01000002.1"/>
</dbReference>
<evidence type="ECO:0000256" key="2">
    <source>
        <dbReference type="SAM" id="Phobius"/>
    </source>
</evidence>
<proteinExistence type="predicted"/>
<sequence>MIARTARAPLAGGRAVAVRALPVLYAVAMVATAGLLGEPSLLFPEGIALALGVWVTARPDWLASRWRIAVLPTACAGLGVLVGLLPGPRSLLAIVALAAALVLLLLLRSRLSPALSAAVLPVWFGTGELAYVVLVAAMCTLLAVTAPRAPVPVRPVRWPARVLAVFGVCACGWLALVPVLGLLPLAAAPPLLVACLEFVQAGAAPGPGVRRWALLSVAGAAGVAAAVLVQPGWVAAAVALTVVSALMWAFRAPVPPALATVLVPFVAGVSDPLAAALTISLGAAVLLAAAAGLRWAVDRYGQGGRRAAARSSDEKSDVKDGSSP</sequence>
<feature type="region of interest" description="Disordered" evidence="1">
    <location>
        <begin position="304"/>
        <end position="324"/>
    </location>
</feature>
<feature type="transmembrane region" description="Helical" evidence="2">
    <location>
        <begin position="66"/>
        <end position="84"/>
    </location>
</feature>
<keyword evidence="4" id="KW-1185">Reference proteome</keyword>